<proteinExistence type="predicted"/>
<dbReference type="Pfam" id="PF10104">
    <property type="entry name" value="Brr6_like_C_C"/>
    <property type="match status" value="1"/>
</dbReference>
<evidence type="ECO:0000256" key="1">
    <source>
        <dbReference type="SAM" id="MobiDB-lite"/>
    </source>
</evidence>
<feature type="domain" description="Brl1/Brr6" evidence="3">
    <location>
        <begin position="392"/>
        <end position="521"/>
    </location>
</feature>
<dbReference type="PANTHER" id="PTHR28136">
    <property type="entry name" value="NUCLEUS EXPORT PROTEIN BRR6"/>
    <property type="match status" value="1"/>
</dbReference>
<organism evidence="4">
    <name type="scientific">Blastobotrys adeninivorans</name>
    <name type="common">Yeast</name>
    <name type="synonym">Arxula adeninivorans</name>
    <dbReference type="NCBI Taxonomy" id="409370"/>
    <lineage>
        <taxon>Eukaryota</taxon>
        <taxon>Fungi</taxon>
        <taxon>Dikarya</taxon>
        <taxon>Ascomycota</taxon>
        <taxon>Saccharomycotina</taxon>
        <taxon>Dipodascomycetes</taxon>
        <taxon>Dipodascales</taxon>
        <taxon>Trichomonascaceae</taxon>
        <taxon>Blastobotrys</taxon>
    </lineage>
</organism>
<feature type="compositionally biased region" description="Polar residues" evidence="1">
    <location>
        <begin position="70"/>
        <end position="88"/>
    </location>
</feature>
<feature type="region of interest" description="Disordered" evidence="1">
    <location>
        <begin position="165"/>
        <end position="239"/>
    </location>
</feature>
<feature type="compositionally biased region" description="Basic residues" evidence="1">
    <location>
        <begin position="545"/>
        <end position="561"/>
    </location>
</feature>
<dbReference type="GO" id="GO:0031965">
    <property type="term" value="C:nuclear membrane"/>
    <property type="evidence" value="ECO:0007669"/>
    <property type="project" value="InterPro"/>
</dbReference>
<keyword evidence="2" id="KW-0812">Transmembrane</keyword>
<dbReference type="AlphaFoldDB" id="A0A060TC97"/>
<feature type="compositionally biased region" description="Polar residues" evidence="1">
    <location>
        <begin position="1"/>
        <end position="10"/>
    </location>
</feature>
<feature type="region of interest" description="Disordered" evidence="1">
    <location>
        <begin position="70"/>
        <end position="131"/>
    </location>
</feature>
<accession>A0A060TC97</accession>
<gene>
    <name evidence="4" type="ORF">GNLVRS02_ARAD1B21868g</name>
</gene>
<dbReference type="InterPro" id="IPR040202">
    <property type="entry name" value="Brl1/Brr6"/>
</dbReference>
<dbReference type="PANTHER" id="PTHR28136:SF1">
    <property type="entry name" value="NUCLEUS EXPORT PROTEIN BRL1"/>
    <property type="match status" value="1"/>
</dbReference>
<feature type="region of interest" description="Disordered" evidence="1">
    <location>
        <begin position="536"/>
        <end position="561"/>
    </location>
</feature>
<evidence type="ECO:0000259" key="3">
    <source>
        <dbReference type="SMART" id="SM01042"/>
    </source>
</evidence>
<evidence type="ECO:0000313" key="4">
    <source>
        <dbReference type="EMBL" id="CDP36826.1"/>
    </source>
</evidence>
<reference evidence="4" key="2">
    <citation type="submission" date="2014-06" db="EMBL/GenBank/DDBJ databases">
        <title>The complete genome of Blastobotrys (Arxula) adeninivorans LS3 - a yeast of biotechnological interest.</title>
        <authorList>
            <person name="Kunze G."/>
            <person name="Gaillardin C."/>
            <person name="Czernicka M."/>
            <person name="Durrens P."/>
            <person name="Martin T."/>
            <person name="Boer E."/>
            <person name="Gabaldon T."/>
            <person name="Cruz J."/>
            <person name="Talla E."/>
            <person name="Marck C."/>
            <person name="Goffeau A."/>
            <person name="Barbe V."/>
            <person name="Baret P."/>
            <person name="Baronian K."/>
            <person name="Beier S."/>
            <person name="Bleykasten C."/>
            <person name="Bode R."/>
            <person name="Casaregola S."/>
            <person name="Despons L."/>
            <person name="Fairhead C."/>
            <person name="Giersberg M."/>
            <person name="Gierski P."/>
            <person name="Hahnel U."/>
            <person name="Hartmann A."/>
            <person name="Jankowska D."/>
            <person name="Jubin C."/>
            <person name="Jung P."/>
            <person name="Lafontaine I."/>
            <person name="Leh-Louis V."/>
            <person name="Lemaire M."/>
            <person name="Marcet-Houben M."/>
            <person name="Mascher M."/>
            <person name="Morel G."/>
            <person name="Richard G.-F."/>
            <person name="Riechen J."/>
            <person name="Sacerdot C."/>
            <person name="Sarkar A."/>
            <person name="Savel G."/>
            <person name="Schacherer J."/>
            <person name="Sherman D."/>
            <person name="Straub M.-L."/>
            <person name="Stein N."/>
            <person name="Thierry A."/>
            <person name="Trautwein-Schult A."/>
            <person name="Westhof E."/>
            <person name="Worch S."/>
            <person name="Dujon B."/>
            <person name="Souciet J.-L."/>
            <person name="Wincker P."/>
            <person name="Scholz U."/>
            <person name="Neuveglise N."/>
        </authorList>
    </citation>
    <scope>NUCLEOTIDE SEQUENCE</scope>
    <source>
        <strain evidence="4">LS3</strain>
    </source>
</reference>
<dbReference type="GO" id="GO:0006998">
    <property type="term" value="P:nuclear envelope organization"/>
    <property type="evidence" value="ECO:0007669"/>
    <property type="project" value="InterPro"/>
</dbReference>
<feature type="transmembrane region" description="Helical" evidence="2">
    <location>
        <begin position="503"/>
        <end position="524"/>
    </location>
</feature>
<feature type="compositionally biased region" description="Low complexity" evidence="1">
    <location>
        <begin position="223"/>
        <end position="239"/>
    </location>
</feature>
<evidence type="ECO:0000256" key="2">
    <source>
        <dbReference type="SAM" id="Phobius"/>
    </source>
</evidence>
<keyword evidence="2" id="KW-1133">Transmembrane helix</keyword>
<dbReference type="InterPro" id="IPR018767">
    <property type="entry name" value="Brl1/Brr6_dom"/>
</dbReference>
<feature type="compositionally biased region" description="Polar residues" evidence="1">
    <location>
        <begin position="304"/>
        <end position="321"/>
    </location>
</feature>
<name>A0A060TC97_BLAAD</name>
<feature type="transmembrane region" description="Helical" evidence="2">
    <location>
        <begin position="391"/>
        <end position="416"/>
    </location>
</feature>
<feature type="region of interest" description="Disordered" evidence="1">
    <location>
        <begin position="1"/>
        <end position="40"/>
    </location>
</feature>
<dbReference type="GO" id="GO:0055088">
    <property type="term" value="P:lipid homeostasis"/>
    <property type="evidence" value="ECO:0007669"/>
    <property type="project" value="InterPro"/>
</dbReference>
<dbReference type="EMBL" id="HG937692">
    <property type="protein sequence ID" value="CDP36826.1"/>
    <property type="molecule type" value="Genomic_DNA"/>
</dbReference>
<dbReference type="SMART" id="SM01042">
    <property type="entry name" value="Brr6_like_C_C"/>
    <property type="match status" value="1"/>
</dbReference>
<reference evidence="4" key="1">
    <citation type="submission" date="2014-02" db="EMBL/GenBank/DDBJ databases">
        <authorList>
            <person name="Genoscope - CEA"/>
        </authorList>
    </citation>
    <scope>NUCLEOTIDE SEQUENCE</scope>
    <source>
        <strain evidence="4">LS3</strain>
    </source>
</reference>
<keyword evidence="2" id="KW-0472">Membrane</keyword>
<protein>
    <submittedName>
        <fullName evidence="4">ARAD1B21868p</fullName>
    </submittedName>
</protein>
<feature type="region of interest" description="Disordered" evidence="1">
    <location>
        <begin position="301"/>
        <end position="321"/>
    </location>
</feature>
<sequence>MARTSQQNEGSFLAQHTDHFEESEDGSLVEATRESEFESENWVAYDSSDISDHSFRPALSVIDHNRLSMTENQKSPVTGKTISTPNSERSFRFGDLFNTSNSTPRTPPRPARAVTEDSQSTEKEASPGINAIETNKDTVENEIPKLSPGIPKSTPINNEKVLIDVDTPEGTPPKPVPTVFSTPGPDYLSGKASPLQTSPAALKTEPKPSPSRPSHAMVLRRQSAPASPAYTSSPRSSSFEISPSIAHVLKGGLKRAFNGGQREPTVAQTPRKLAFDTHMSTMLFSKKSSPKKMGRTASVVKSALQDSPSTRPQKYGSYFSTPKGFSTPSSRSSYMSKDEWYDVDEEWSRSGSGFSQQHSANEPDQFQQMMRYQGPPQRFASAIFDPDTPAILGSIAQVSFITIMLGYILYFVHLLVSTVRSDVEKKVEEYSAEIIAEMSMCSKEYIRNNCMPGKRVPALEKMCTAWEKCMNRDPAVVGRAKVSAETFGEILNGFFKHISYKTMIFLTVIIIAILAGTGTITYVASTGRALAKTMKTNKTAVKTPKSTRKRAMYTPRSRRRR</sequence>